<evidence type="ECO:0000259" key="2">
    <source>
        <dbReference type="Pfam" id="PF13518"/>
    </source>
</evidence>
<gene>
    <name evidence="3" type="ORF">NCTC10926_02127</name>
</gene>
<dbReference type="AlphaFoldDB" id="A0A380X6C1"/>
<proteinExistence type="inferred from homology"/>
<evidence type="ECO:0000256" key="1">
    <source>
        <dbReference type="ARBA" id="ARBA00038232"/>
    </source>
</evidence>
<evidence type="ECO:0000313" key="4">
    <source>
        <dbReference type="Proteomes" id="UP000254620"/>
    </source>
</evidence>
<dbReference type="Proteomes" id="UP000254620">
    <property type="component" value="Unassembled WGS sequence"/>
</dbReference>
<comment type="similarity">
    <text evidence="1">Belongs to the IS150/IS1296 orfA family.</text>
</comment>
<evidence type="ECO:0000313" key="3">
    <source>
        <dbReference type="EMBL" id="SUU98690.1"/>
    </source>
</evidence>
<dbReference type="SUPFAM" id="SSF48295">
    <property type="entry name" value="TrpR-like"/>
    <property type="match status" value="1"/>
</dbReference>
<dbReference type="Gene3D" id="1.10.10.10">
    <property type="entry name" value="Winged helix-like DNA-binding domain superfamily/Winged helix DNA-binding domain"/>
    <property type="match status" value="1"/>
</dbReference>
<dbReference type="InterPro" id="IPR052057">
    <property type="entry name" value="IS150/IS1296_orfA-like"/>
</dbReference>
<dbReference type="InterPro" id="IPR036388">
    <property type="entry name" value="WH-like_DNA-bd_sf"/>
</dbReference>
<dbReference type="PANTHER" id="PTHR33795:SF1">
    <property type="entry name" value="INSERTION ELEMENT IS150 PROTEIN INSJ"/>
    <property type="match status" value="1"/>
</dbReference>
<dbReference type="GO" id="GO:0043565">
    <property type="term" value="F:sequence-specific DNA binding"/>
    <property type="evidence" value="ECO:0007669"/>
    <property type="project" value="InterPro"/>
</dbReference>
<dbReference type="InterPro" id="IPR055247">
    <property type="entry name" value="InsJ-like_HTH"/>
</dbReference>
<name>A0A380X6C1_AVIPA</name>
<dbReference type="InterPro" id="IPR010921">
    <property type="entry name" value="Trp_repressor/repl_initiator"/>
</dbReference>
<dbReference type="Pfam" id="PF13518">
    <property type="entry name" value="HTH_28"/>
    <property type="match status" value="1"/>
</dbReference>
<organism evidence="3 4">
    <name type="scientific">Avibacterium paragallinarum</name>
    <name type="common">Haemophilus gallinarum</name>
    <dbReference type="NCBI Taxonomy" id="728"/>
    <lineage>
        <taxon>Bacteria</taxon>
        <taxon>Pseudomonadati</taxon>
        <taxon>Pseudomonadota</taxon>
        <taxon>Gammaproteobacteria</taxon>
        <taxon>Pasteurellales</taxon>
        <taxon>Pasteurellaceae</taxon>
        <taxon>Avibacterium</taxon>
    </lineage>
</organism>
<sequence>MTKYTQRFKQQVLDFYHQNGKNRSLTRQYFQLPQSTLARWIAKFNHNGINGLAVLGKKRYYSVEFKIKGYSSYQKRPVLR</sequence>
<reference evidence="3 4" key="1">
    <citation type="submission" date="2018-06" db="EMBL/GenBank/DDBJ databases">
        <authorList>
            <consortium name="Pathogen Informatics"/>
            <person name="Doyle S."/>
        </authorList>
    </citation>
    <scope>NUCLEOTIDE SEQUENCE [LARGE SCALE GENOMIC DNA]</scope>
    <source>
        <strain evidence="3 4">NCTC10926</strain>
    </source>
</reference>
<dbReference type="PANTHER" id="PTHR33795">
    <property type="entry name" value="INSERTION ELEMENT IS150 PROTEIN INSJ"/>
    <property type="match status" value="1"/>
</dbReference>
<accession>A0A380X6C1</accession>
<feature type="domain" description="Insertion element IS150 protein InsJ-like helix-turn-helix" evidence="2">
    <location>
        <begin position="8"/>
        <end position="52"/>
    </location>
</feature>
<dbReference type="EMBL" id="UFSW01000001">
    <property type="protein sequence ID" value="SUU98690.1"/>
    <property type="molecule type" value="Genomic_DNA"/>
</dbReference>
<protein>
    <recommendedName>
        <fullName evidence="2">Insertion element IS150 protein InsJ-like helix-turn-helix domain-containing protein</fullName>
    </recommendedName>
</protein>